<feature type="transmembrane region" description="Helical" evidence="3">
    <location>
        <begin position="163"/>
        <end position="180"/>
    </location>
</feature>
<dbReference type="InterPro" id="IPR029787">
    <property type="entry name" value="Nucleotide_cyclase"/>
</dbReference>
<dbReference type="RefSeq" id="WP_099787621.1">
    <property type="nucleotide sequence ID" value="NZ_JBHLYV010000029.1"/>
</dbReference>
<accession>A0A2G8TI43</accession>
<protein>
    <recommendedName>
        <fullName evidence="1">diguanylate cyclase</fullName>
        <ecNumber evidence="1">2.7.7.65</ecNumber>
    </recommendedName>
</protein>
<name>A0A2G8TI43_9BURK</name>
<feature type="domain" description="GGDEF" evidence="4">
    <location>
        <begin position="230"/>
        <end position="360"/>
    </location>
</feature>
<dbReference type="PANTHER" id="PTHR45138">
    <property type="entry name" value="REGULATORY COMPONENTS OF SENSORY TRANSDUCTION SYSTEM"/>
    <property type="match status" value="1"/>
</dbReference>
<evidence type="ECO:0000313" key="6">
    <source>
        <dbReference type="Proteomes" id="UP000230390"/>
    </source>
</evidence>
<keyword evidence="6" id="KW-1185">Reference proteome</keyword>
<evidence type="ECO:0000256" key="3">
    <source>
        <dbReference type="SAM" id="Phobius"/>
    </source>
</evidence>
<comment type="catalytic activity">
    <reaction evidence="2">
        <text>2 GTP = 3',3'-c-di-GMP + 2 diphosphate</text>
        <dbReference type="Rhea" id="RHEA:24898"/>
        <dbReference type="ChEBI" id="CHEBI:33019"/>
        <dbReference type="ChEBI" id="CHEBI:37565"/>
        <dbReference type="ChEBI" id="CHEBI:58805"/>
        <dbReference type="EC" id="2.7.7.65"/>
    </reaction>
</comment>
<evidence type="ECO:0000259" key="4">
    <source>
        <dbReference type="PROSITE" id="PS50887"/>
    </source>
</evidence>
<feature type="transmembrane region" description="Helical" evidence="3">
    <location>
        <begin position="53"/>
        <end position="72"/>
    </location>
</feature>
<dbReference type="InterPro" id="IPR043128">
    <property type="entry name" value="Rev_trsase/Diguanyl_cyclase"/>
</dbReference>
<keyword evidence="3" id="KW-1133">Transmembrane helix</keyword>
<dbReference type="Pfam" id="PF00990">
    <property type="entry name" value="GGDEF"/>
    <property type="match status" value="1"/>
</dbReference>
<keyword evidence="3" id="KW-0472">Membrane</keyword>
<evidence type="ECO:0000313" key="5">
    <source>
        <dbReference type="EMBL" id="PIL45711.1"/>
    </source>
</evidence>
<comment type="caution">
    <text evidence="5">The sequence shown here is derived from an EMBL/GenBank/DDBJ whole genome shotgun (WGS) entry which is preliminary data.</text>
</comment>
<dbReference type="CDD" id="cd01949">
    <property type="entry name" value="GGDEF"/>
    <property type="match status" value="1"/>
</dbReference>
<gene>
    <name evidence="5" type="ORF">CR105_06445</name>
</gene>
<sequence length="360" mass="39122">MRLLQTLTRLVFGATPKMRRVMAYWASTALVYGFCLTIVAHEQAAGAVPASQANLVTALGVASLLVFYILLRCAPRLNIANWKLALRQAQFAIIFDLVLYAVLDTLRGAMLIGLPVVIVFCAFSLRPRQTVVLSACAVAGLAATMTALVLSNPAHYPLYNECVYFALTTFGMVSVTAITGELHRLRGQLVEAVDTIRTLATTDELTLLANRRHMNDLLALEQSRRAASRQHVCVALIDIDFFKAINDKFGHAAGDAVLKSFAREAGATLRSGDTLARWGGEEFLLLMPDTRLDEATAVIERMAARIAAMPVADIDPSVRITFSAGVAASLPLERFDQAIHRADEAMYRAKANGRNCVLAA</sequence>
<dbReference type="PANTHER" id="PTHR45138:SF9">
    <property type="entry name" value="DIGUANYLATE CYCLASE DGCM-RELATED"/>
    <property type="match status" value="1"/>
</dbReference>
<keyword evidence="3" id="KW-0812">Transmembrane</keyword>
<evidence type="ECO:0000256" key="1">
    <source>
        <dbReference type="ARBA" id="ARBA00012528"/>
    </source>
</evidence>
<dbReference type="AlphaFoldDB" id="A0A2G8TI43"/>
<dbReference type="SMART" id="SM00267">
    <property type="entry name" value="GGDEF"/>
    <property type="match status" value="1"/>
</dbReference>
<dbReference type="OrthoDB" id="9813903at2"/>
<dbReference type="InterPro" id="IPR000160">
    <property type="entry name" value="GGDEF_dom"/>
</dbReference>
<dbReference type="EC" id="2.7.7.65" evidence="1"/>
<feature type="transmembrane region" description="Helical" evidence="3">
    <location>
        <begin position="132"/>
        <end position="151"/>
    </location>
</feature>
<dbReference type="Gene3D" id="3.30.70.270">
    <property type="match status" value="1"/>
</dbReference>
<dbReference type="Proteomes" id="UP000230390">
    <property type="component" value="Unassembled WGS sequence"/>
</dbReference>
<dbReference type="NCBIfam" id="TIGR00254">
    <property type="entry name" value="GGDEF"/>
    <property type="match status" value="1"/>
</dbReference>
<reference evidence="5 6" key="1">
    <citation type="submission" date="2017-10" db="EMBL/GenBank/DDBJ databases">
        <title>Massilia psychrophilum sp. nov., a novel purple-pigmented bacterium isolated from Tianshan glacier, Xinjiang Municipality, China.</title>
        <authorList>
            <person name="Wang H."/>
        </authorList>
    </citation>
    <scope>NUCLEOTIDE SEQUENCE [LARGE SCALE GENOMIC DNA]</scope>
    <source>
        <strain evidence="5 6">JCM 30074</strain>
    </source>
</reference>
<dbReference type="SUPFAM" id="SSF55073">
    <property type="entry name" value="Nucleotide cyclase"/>
    <property type="match status" value="1"/>
</dbReference>
<dbReference type="InterPro" id="IPR050469">
    <property type="entry name" value="Diguanylate_Cyclase"/>
</dbReference>
<dbReference type="GO" id="GO:0052621">
    <property type="term" value="F:diguanylate cyclase activity"/>
    <property type="evidence" value="ECO:0007669"/>
    <property type="project" value="UniProtKB-EC"/>
</dbReference>
<feature type="transmembrane region" description="Helical" evidence="3">
    <location>
        <begin position="21"/>
        <end position="41"/>
    </location>
</feature>
<dbReference type="EMBL" id="PDOC01000003">
    <property type="protein sequence ID" value="PIL45711.1"/>
    <property type="molecule type" value="Genomic_DNA"/>
</dbReference>
<dbReference type="FunFam" id="3.30.70.270:FF:000001">
    <property type="entry name" value="Diguanylate cyclase domain protein"/>
    <property type="match status" value="1"/>
</dbReference>
<dbReference type="PROSITE" id="PS50887">
    <property type="entry name" value="GGDEF"/>
    <property type="match status" value="1"/>
</dbReference>
<evidence type="ECO:0000256" key="2">
    <source>
        <dbReference type="ARBA" id="ARBA00034247"/>
    </source>
</evidence>
<organism evidence="5 6">
    <name type="scientific">Massilia eurypsychrophila</name>
    <dbReference type="NCBI Taxonomy" id="1485217"/>
    <lineage>
        <taxon>Bacteria</taxon>
        <taxon>Pseudomonadati</taxon>
        <taxon>Pseudomonadota</taxon>
        <taxon>Betaproteobacteria</taxon>
        <taxon>Burkholderiales</taxon>
        <taxon>Oxalobacteraceae</taxon>
        <taxon>Telluria group</taxon>
        <taxon>Massilia</taxon>
    </lineage>
</organism>
<proteinExistence type="predicted"/>